<feature type="region of interest" description="Disordered" evidence="1">
    <location>
        <begin position="66"/>
        <end position="236"/>
    </location>
</feature>
<organism evidence="3">
    <name type="scientific">Medioppia subpectinata</name>
    <dbReference type="NCBI Taxonomy" id="1979941"/>
    <lineage>
        <taxon>Eukaryota</taxon>
        <taxon>Metazoa</taxon>
        <taxon>Ecdysozoa</taxon>
        <taxon>Arthropoda</taxon>
        <taxon>Chelicerata</taxon>
        <taxon>Arachnida</taxon>
        <taxon>Acari</taxon>
        <taxon>Acariformes</taxon>
        <taxon>Sarcoptiformes</taxon>
        <taxon>Oribatida</taxon>
        <taxon>Brachypylina</taxon>
        <taxon>Oppioidea</taxon>
        <taxon>Oppiidae</taxon>
        <taxon>Medioppia</taxon>
    </lineage>
</organism>
<feature type="compositionally biased region" description="Polar residues" evidence="1">
    <location>
        <begin position="141"/>
        <end position="173"/>
    </location>
</feature>
<feature type="compositionally biased region" description="Gly residues" evidence="1">
    <location>
        <begin position="114"/>
        <end position="127"/>
    </location>
</feature>
<keyword evidence="2" id="KW-0812">Transmembrane</keyword>
<protein>
    <submittedName>
        <fullName evidence="3">Uncharacterized protein</fullName>
    </submittedName>
</protein>
<feature type="compositionally biased region" description="Low complexity" evidence="1">
    <location>
        <begin position="66"/>
        <end position="77"/>
    </location>
</feature>
<gene>
    <name evidence="3" type="ORF">OSB1V03_LOCUS11666</name>
</gene>
<feature type="transmembrane region" description="Helical" evidence="2">
    <location>
        <begin position="33"/>
        <end position="56"/>
    </location>
</feature>
<evidence type="ECO:0000256" key="1">
    <source>
        <dbReference type="SAM" id="MobiDB-lite"/>
    </source>
</evidence>
<keyword evidence="2" id="KW-1133">Transmembrane helix</keyword>
<reference evidence="3" key="1">
    <citation type="submission" date="2020-11" db="EMBL/GenBank/DDBJ databases">
        <authorList>
            <person name="Tran Van P."/>
        </authorList>
    </citation>
    <scope>NUCLEOTIDE SEQUENCE</scope>
</reference>
<feature type="compositionally biased region" description="Low complexity" evidence="1">
    <location>
        <begin position="85"/>
        <end position="100"/>
    </location>
</feature>
<evidence type="ECO:0000313" key="3">
    <source>
        <dbReference type="EMBL" id="CAD7631257.1"/>
    </source>
</evidence>
<keyword evidence="2" id="KW-0472">Membrane</keyword>
<dbReference type="EMBL" id="OC863782">
    <property type="protein sequence ID" value="CAD7631257.1"/>
    <property type="molecule type" value="Genomic_DNA"/>
</dbReference>
<evidence type="ECO:0000256" key="2">
    <source>
        <dbReference type="SAM" id="Phobius"/>
    </source>
</evidence>
<keyword evidence="4" id="KW-1185">Reference proteome</keyword>
<accession>A0A7R9KXI4</accession>
<evidence type="ECO:0000313" key="4">
    <source>
        <dbReference type="Proteomes" id="UP000759131"/>
    </source>
</evidence>
<name>A0A7R9KXI4_9ACAR</name>
<sequence>MMLEQLLVRISIECSFTIILVPQSKRKSTMNKLLLNILTNCVLFALISCMNCAFTSTGLDTPLGTNSTSSNTTNSQNITLVPSATTGTGMNGTGTTAPGMPGQGMPGTVMPGQGMPGQGMPGQGIPGTGMPATPAMGMNGTAGSPTPNPRNNSMADNPRANNSTGMNSTANKDGTNGQQTTGQQTNGQQTDGQKTNGTQTNGQQTINGTSTNQGASSDRSMTGNSTSTTSPNTGSSTVAALASMTSIVVSVLGAGVTVTVAARDARTTVAHIDSTGSGLLSPLIVGRDSGQIGAYITAVFKPQAIAGCGRHPIAGHHTLQHKGLALAYGQTLGLSRESATSLCRGFSYGSNCRHIAGQSLRGRNLSGDHFLKPLAHNVECRRVQPDSLSRSRVYGTDIYVKSLRASSRDLIQPYAD</sequence>
<proteinExistence type="predicted"/>
<dbReference type="EMBL" id="CAJPIZ010009207">
    <property type="protein sequence ID" value="CAG2111687.1"/>
    <property type="molecule type" value="Genomic_DNA"/>
</dbReference>
<dbReference type="Proteomes" id="UP000759131">
    <property type="component" value="Unassembled WGS sequence"/>
</dbReference>
<feature type="compositionally biased region" description="Low complexity" evidence="1">
    <location>
        <begin position="174"/>
        <end position="236"/>
    </location>
</feature>
<dbReference type="AlphaFoldDB" id="A0A7R9KXI4"/>